<name>A0ABV8JYG6_9FLAO</name>
<evidence type="ECO:0000313" key="1">
    <source>
        <dbReference type="EMBL" id="MFC4097972.1"/>
    </source>
</evidence>
<sequence>MMLKKMRFLIPFLVFVLILGCSEGINKEELNQLNGYWEIEKVTLPDGSVKEYSANTNVDFIYLEDLKGYRKKMSPNLQGSYKTTNDLEDFTILEKNGEFWMHYETELTQWSEKLMTLQKTSFSVVNEDGITYNYTRFEPISIPK</sequence>
<dbReference type="RefSeq" id="WP_225621264.1">
    <property type="nucleotide sequence ID" value="NZ_JACYFJ010000005.1"/>
</dbReference>
<dbReference type="EMBL" id="JBHSAW010000025">
    <property type="protein sequence ID" value="MFC4097972.1"/>
    <property type="molecule type" value="Genomic_DNA"/>
</dbReference>
<comment type="caution">
    <text evidence="1">The sequence shown here is derived from an EMBL/GenBank/DDBJ whole genome shotgun (WGS) entry which is preliminary data.</text>
</comment>
<reference evidence="2" key="1">
    <citation type="journal article" date="2019" name="Int. J. Syst. Evol. Microbiol.">
        <title>The Global Catalogue of Microorganisms (GCM) 10K type strain sequencing project: providing services to taxonomists for standard genome sequencing and annotation.</title>
        <authorList>
            <consortium name="The Broad Institute Genomics Platform"/>
            <consortium name="The Broad Institute Genome Sequencing Center for Infectious Disease"/>
            <person name="Wu L."/>
            <person name="Ma J."/>
        </authorList>
    </citation>
    <scope>NUCLEOTIDE SEQUENCE [LARGE SCALE GENOMIC DNA]</scope>
    <source>
        <strain evidence="2">CECT 7477</strain>
    </source>
</reference>
<dbReference type="Proteomes" id="UP001595814">
    <property type="component" value="Unassembled WGS sequence"/>
</dbReference>
<accession>A0ABV8JYG6</accession>
<keyword evidence="2" id="KW-1185">Reference proteome</keyword>
<proteinExistence type="predicted"/>
<organism evidence="1 2">
    <name type="scientific">Euzebyella saccharophila</name>
    <dbReference type="NCBI Taxonomy" id="679664"/>
    <lineage>
        <taxon>Bacteria</taxon>
        <taxon>Pseudomonadati</taxon>
        <taxon>Bacteroidota</taxon>
        <taxon>Flavobacteriia</taxon>
        <taxon>Flavobacteriales</taxon>
        <taxon>Flavobacteriaceae</taxon>
        <taxon>Euzebyella</taxon>
    </lineage>
</organism>
<evidence type="ECO:0008006" key="3">
    <source>
        <dbReference type="Google" id="ProtNLM"/>
    </source>
</evidence>
<protein>
    <recommendedName>
        <fullName evidence="3">Lipocalin-like domain-containing protein</fullName>
    </recommendedName>
</protein>
<gene>
    <name evidence="1" type="ORF">ACFOUT_18955</name>
</gene>
<evidence type="ECO:0000313" key="2">
    <source>
        <dbReference type="Proteomes" id="UP001595814"/>
    </source>
</evidence>
<dbReference type="PROSITE" id="PS51257">
    <property type="entry name" value="PROKAR_LIPOPROTEIN"/>
    <property type="match status" value="1"/>
</dbReference>